<organism evidence="2 3">
    <name type="scientific">Salix viminalis</name>
    <name type="common">Common osier</name>
    <name type="synonym">Basket willow</name>
    <dbReference type="NCBI Taxonomy" id="40686"/>
    <lineage>
        <taxon>Eukaryota</taxon>
        <taxon>Viridiplantae</taxon>
        <taxon>Streptophyta</taxon>
        <taxon>Embryophyta</taxon>
        <taxon>Tracheophyta</taxon>
        <taxon>Spermatophyta</taxon>
        <taxon>Magnoliopsida</taxon>
        <taxon>eudicotyledons</taxon>
        <taxon>Gunneridae</taxon>
        <taxon>Pentapetalae</taxon>
        <taxon>rosids</taxon>
        <taxon>fabids</taxon>
        <taxon>Malpighiales</taxon>
        <taxon>Salicaceae</taxon>
        <taxon>Saliceae</taxon>
        <taxon>Salix</taxon>
    </lineage>
</organism>
<reference evidence="2 3" key="1">
    <citation type="journal article" date="2023" name="Int. J. Mol. Sci.">
        <title>De Novo Assembly and Annotation of 11 Diverse Shrub Willow (Salix) Genomes Reveals Novel Gene Organization in Sex-Linked Regions.</title>
        <authorList>
            <person name="Hyden B."/>
            <person name="Feng K."/>
            <person name="Yates T.B."/>
            <person name="Jawdy S."/>
            <person name="Cereghino C."/>
            <person name="Smart L.B."/>
            <person name="Muchero W."/>
        </authorList>
    </citation>
    <scope>NUCLEOTIDE SEQUENCE [LARGE SCALE GENOMIC DNA]</scope>
    <source>
        <tissue evidence="2">Shoot tip</tissue>
    </source>
</reference>
<proteinExistence type="predicted"/>
<accession>A0A9Q0SAA7</accession>
<name>A0A9Q0SAA7_SALVM</name>
<keyword evidence="1" id="KW-0812">Transmembrane</keyword>
<evidence type="ECO:0000313" key="3">
    <source>
        <dbReference type="Proteomes" id="UP001151529"/>
    </source>
</evidence>
<evidence type="ECO:0000313" key="2">
    <source>
        <dbReference type="EMBL" id="KAJ6670292.1"/>
    </source>
</evidence>
<feature type="transmembrane region" description="Helical" evidence="1">
    <location>
        <begin position="39"/>
        <end position="61"/>
    </location>
</feature>
<keyword evidence="1" id="KW-1133">Transmembrane helix</keyword>
<feature type="transmembrane region" description="Helical" evidence="1">
    <location>
        <begin position="81"/>
        <end position="101"/>
    </location>
</feature>
<feature type="transmembrane region" description="Helical" evidence="1">
    <location>
        <begin position="113"/>
        <end position="130"/>
    </location>
</feature>
<dbReference type="Proteomes" id="UP001151529">
    <property type="component" value="Unassembled WGS sequence"/>
</dbReference>
<keyword evidence="1" id="KW-0472">Membrane</keyword>
<keyword evidence="3" id="KW-1185">Reference proteome</keyword>
<dbReference type="AlphaFoldDB" id="A0A9Q0SAA7"/>
<protein>
    <submittedName>
        <fullName evidence="2">Uncharacterized protein</fullName>
    </submittedName>
</protein>
<sequence length="187" mass="21033">MVSLSSETKGKGKDLVGDAAKVAQKLINPFEGRNSSRNFVFNVCMLVINGLHVMLVTWANLKSQGSRLCMAPIATDERVSLWHYLCLRVFLMFVFLGVLRVTLMLCLDQMTKWGVLAFGNLIIMISRRVMRASLRKFLIQNSVLLAQWAIGERTIMRKPTGFFGNHSLLVREAAAKGRLFALGFIRP</sequence>
<dbReference type="EMBL" id="JAPFFL010000021">
    <property type="protein sequence ID" value="KAJ6670292.1"/>
    <property type="molecule type" value="Genomic_DNA"/>
</dbReference>
<gene>
    <name evidence="2" type="ORF">OIU85_017817</name>
</gene>
<comment type="caution">
    <text evidence="2">The sequence shown here is derived from an EMBL/GenBank/DDBJ whole genome shotgun (WGS) entry which is preliminary data.</text>
</comment>
<evidence type="ECO:0000256" key="1">
    <source>
        <dbReference type="SAM" id="Phobius"/>
    </source>
</evidence>